<keyword evidence="2" id="KW-1185">Reference proteome</keyword>
<proteinExistence type="predicted"/>
<evidence type="ECO:0000313" key="2">
    <source>
        <dbReference type="Proteomes" id="UP001151760"/>
    </source>
</evidence>
<protein>
    <submittedName>
        <fullName evidence="1">Uncharacterized protein</fullName>
    </submittedName>
</protein>
<dbReference type="Proteomes" id="UP001151760">
    <property type="component" value="Unassembled WGS sequence"/>
</dbReference>
<comment type="caution">
    <text evidence="1">The sequence shown here is derived from an EMBL/GenBank/DDBJ whole genome shotgun (WGS) entry which is preliminary data.</text>
</comment>
<evidence type="ECO:0000313" key="1">
    <source>
        <dbReference type="EMBL" id="GJT67680.1"/>
    </source>
</evidence>
<dbReference type="EMBL" id="BQNB010017830">
    <property type="protein sequence ID" value="GJT67680.1"/>
    <property type="molecule type" value="Genomic_DNA"/>
</dbReference>
<name>A0ABQ5FXT9_9ASTR</name>
<sequence>MPHPSRYFELPKTSTDDMMREWMTRQMEAMELMKDEVDYTVHIPYTNVKMFADDVLSNHVGDKELKSIDGVGNGVLTNKESNDTGVSKQPNKEWKLNDKVVSYNKEVYHYLWHPTKIPHLNHIIKES</sequence>
<gene>
    <name evidence="1" type="ORF">Tco_1019160</name>
</gene>
<reference evidence="1" key="2">
    <citation type="submission" date="2022-01" db="EMBL/GenBank/DDBJ databases">
        <authorList>
            <person name="Yamashiro T."/>
            <person name="Shiraishi A."/>
            <person name="Satake H."/>
            <person name="Nakayama K."/>
        </authorList>
    </citation>
    <scope>NUCLEOTIDE SEQUENCE</scope>
</reference>
<accession>A0ABQ5FXT9</accession>
<organism evidence="1 2">
    <name type="scientific">Tanacetum coccineum</name>
    <dbReference type="NCBI Taxonomy" id="301880"/>
    <lineage>
        <taxon>Eukaryota</taxon>
        <taxon>Viridiplantae</taxon>
        <taxon>Streptophyta</taxon>
        <taxon>Embryophyta</taxon>
        <taxon>Tracheophyta</taxon>
        <taxon>Spermatophyta</taxon>
        <taxon>Magnoliopsida</taxon>
        <taxon>eudicotyledons</taxon>
        <taxon>Gunneridae</taxon>
        <taxon>Pentapetalae</taxon>
        <taxon>asterids</taxon>
        <taxon>campanulids</taxon>
        <taxon>Asterales</taxon>
        <taxon>Asteraceae</taxon>
        <taxon>Asteroideae</taxon>
        <taxon>Anthemideae</taxon>
        <taxon>Anthemidinae</taxon>
        <taxon>Tanacetum</taxon>
    </lineage>
</organism>
<reference evidence="1" key="1">
    <citation type="journal article" date="2022" name="Int. J. Mol. Sci.">
        <title>Draft Genome of Tanacetum Coccineum: Genomic Comparison of Closely Related Tanacetum-Family Plants.</title>
        <authorList>
            <person name="Yamashiro T."/>
            <person name="Shiraishi A."/>
            <person name="Nakayama K."/>
            <person name="Satake H."/>
        </authorList>
    </citation>
    <scope>NUCLEOTIDE SEQUENCE</scope>
</reference>